<feature type="region of interest" description="Disordered" evidence="1">
    <location>
        <begin position="139"/>
        <end position="203"/>
    </location>
</feature>
<evidence type="ECO:0000313" key="2">
    <source>
        <dbReference type="EMBL" id="RDD88483.1"/>
    </source>
</evidence>
<name>A0A369V7K7_9ACTN</name>
<reference evidence="2 3" key="1">
    <citation type="submission" date="2018-07" db="EMBL/GenBank/DDBJ databases">
        <title>Genome guided investigation of antibiotics producing actinomycetales strain isolated from a Macau mangrove ecosystem.</title>
        <authorList>
            <person name="Hu D."/>
        </authorList>
    </citation>
    <scope>NUCLEOTIDE SEQUENCE [LARGE SCALE GENOMIC DNA]</scope>
    <source>
        <strain evidence="2 3">2297</strain>
    </source>
</reference>
<evidence type="ECO:0000256" key="1">
    <source>
        <dbReference type="SAM" id="MobiDB-lite"/>
    </source>
</evidence>
<sequence>MTAWGPDRGDAQDGPERASGVPEDVWRRFLEDDERAIRATAPREPAARDRIPGLPPAPPATRPGPAAEPIATRPGPVAEPLAVRPGPFAGTVGEPWRPEDPRPAPAWRELDRPARLRRAGRVFGTAAVVALALTAWSQLATGPASPGREPAETIGRRLDDGPVLPTLASPAPTASGTASTAAFDSAPSAAPRVSASASGRTVG</sequence>
<feature type="compositionally biased region" description="Basic and acidic residues" evidence="1">
    <location>
        <begin position="96"/>
        <end position="108"/>
    </location>
</feature>
<protein>
    <submittedName>
        <fullName evidence="2">Uncharacterized protein</fullName>
    </submittedName>
</protein>
<feature type="compositionally biased region" description="Low complexity" evidence="1">
    <location>
        <begin position="162"/>
        <end position="203"/>
    </location>
</feature>
<dbReference type="Proteomes" id="UP000253742">
    <property type="component" value="Unassembled WGS sequence"/>
</dbReference>
<organism evidence="2 3">
    <name type="scientific">Streptomyces parvulus</name>
    <dbReference type="NCBI Taxonomy" id="146923"/>
    <lineage>
        <taxon>Bacteria</taxon>
        <taxon>Bacillati</taxon>
        <taxon>Actinomycetota</taxon>
        <taxon>Actinomycetes</taxon>
        <taxon>Kitasatosporales</taxon>
        <taxon>Streptomycetaceae</taxon>
        <taxon>Streptomyces</taxon>
    </lineage>
</organism>
<dbReference type="OrthoDB" id="4333367at2"/>
<feature type="compositionally biased region" description="Pro residues" evidence="1">
    <location>
        <begin position="53"/>
        <end position="62"/>
    </location>
</feature>
<dbReference type="EMBL" id="QQBH01000007">
    <property type="protein sequence ID" value="RDD88483.1"/>
    <property type="molecule type" value="Genomic_DNA"/>
</dbReference>
<accession>A0A369V7K7</accession>
<feature type="compositionally biased region" description="Basic and acidic residues" evidence="1">
    <location>
        <begin position="149"/>
        <end position="160"/>
    </location>
</feature>
<evidence type="ECO:0000313" key="3">
    <source>
        <dbReference type="Proteomes" id="UP000253742"/>
    </source>
</evidence>
<gene>
    <name evidence="2" type="ORF">DVZ84_14160</name>
</gene>
<dbReference type="AlphaFoldDB" id="A0A369V7K7"/>
<feature type="region of interest" description="Disordered" evidence="1">
    <location>
        <begin position="1"/>
        <end position="108"/>
    </location>
</feature>
<feature type="compositionally biased region" description="Basic and acidic residues" evidence="1">
    <location>
        <begin position="7"/>
        <end position="16"/>
    </location>
</feature>
<dbReference type="RefSeq" id="WP_114529148.1">
    <property type="nucleotide sequence ID" value="NZ_QQBH01000007.1"/>
</dbReference>
<proteinExistence type="predicted"/>
<comment type="caution">
    <text evidence="2">The sequence shown here is derived from an EMBL/GenBank/DDBJ whole genome shotgun (WGS) entry which is preliminary data.</text>
</comment>